<dbReference type="AlphaFoldDB" id="A0A6S5TXL7"/>
<evidence type="ECO:0000313" key="2">
    <source>
        <dbReference type="Proteomes" id="UP000515680"/>
    </source>
</evidence>
<proteinExistence type="predicted"/>
<dbReference type="RefSeq" id="WP_102081343.1">
    <property type="nucleotide sequence ID" value="NZ_AP022227.1"/>
</dbReference>
<gene>
    <name evidence="1" type="ORF">WP8W18C01_15600</name>
</gene>
<evidence type="ECO:0000313" key="1">
    <source>
        <dbReference type="EMBL" id="BBT39219.1"/>
    </source>
</evidence>
<organism evidence="1 2">
    <name type="scientific">Pseudomonas putida</name>
    <name type="common">Arthrobacter siderocapsulatus</name>
    <dbReference type="NCBI Taxonomy" id="303"/>
    <lineage>
        <taxon>Bacteria</taxon>
        <taxon>Pseudomonadati</taxon>
        <taxon>Pseudomonadota</taxon>
        <taxon>Gammaproteobacteria</taxon>
        <taxon>Pseudomonadales</taxon>
        <taxon>Pseudomonadaceae</taxon>
        <taxon>Pseudomonas</taxon>
    </lineage>
</organism>
<sequence length="278" mass="30594">MTTQTANAQIIDGNGKVQEVAIGEMDEAIAYDNPTESQLTAARVYFNYELFDLYKASNVHVQRRLIEAIDAGTVAGTLDEILVWLTTTDVTLRQEGAFTLQADGQPLTIQQASPKQRIHLLFMGTEAPAHLTEGVTLPLRVDGNAGAQAQFEVTAIDHLYLYGTPQFQERVFEQLALLPGYPQLSRLLDTARKQYATVPDIVLMQCHAGPPQQGPGFDLHRAMPDKYAHLLSGNYTVVLYDPYDAEGLDGLTTLLRMLQHAYDTLASGMLFPAPTQGD</sequence>
<accession>A0A6S5TXL7</accession>
<name>A0A6S5TXL7_PSEPU</name>
<protein>
    <submittedName>
        <fullName evidence="1">Uncharacterized protein</fullName>
    </submittedName>
</protein>
<dbReference type="Proteomes" id="UP000515680">
    <property type="component" value="Chromosome"/>
</dbReference>
<dbReference type="EMBL" id="AP022227">
    <property type="protein sequence ID" value="BBT39219.1"/>
    <property type="molecule type" value="Genomic_DNA"/>
</dbReference>
<reference evidence="1 2" key="1">
    <citation type="submission" date="2019-12" db="EMBL/GenBank/DDBJ databases">
        <title>complete genome sequences of Pseudomonas putida str. WP8-W18-CRE-01 isolated from wastewater treatment plant effluent.</title>
        <authorList>
            <person name="Sekizuka T."/>
            <person name="Itokawa K."/>
            <person name="Yatsu K."/>
            <person name="Inamine Y."/>
            <person name="Kuroda M."/>
        </authorList>
    </citation>
    <scope>NUCLEOTIDE SEQUENCE [LARGE SCALE GENOMIC DNA]</scope>
    <source>
        <strain evidence="1 2">WP8-W18-CRE-01</strain>
    </source>
</reference>